<feature type="domain" description="Nudix hydrolase" evidence="2">
    <location>
        <begin position="2"/>
        <end position="131"/>
    </location>
</feature>
<dbReference type="SUPFAM" id="SSF55811">
    <property type="entry name" value="Nudix"/>
    <property type="match status" value="1"/>
</dbReference>
<accession>A0A8U0HZ85</accession>
<dbReference type="SUPFAM" id="SSF100950">
    <property type="entry name" value="NagB/RpiA/CoA transferase-like"/>
    <property type="match status" value="1"/>
</dbReference>
<evidence type="ECO:0000256" key="1">
    <source>
        <dbReference type="RuleBase" id="RU003814"/>
    </source>
</evidence>
<dbReference type="PANTHER" id="PTHR43475">
    <property type="entry name" value="METHYLTHIORIBOSE-1-PHOSPHATE ISOMERASE"/>
    <property type="match status" value="1"/>
</dbReference>
<reference evidence="3 4" key="1">
    <citation type="submission" date="2022-04" db="EMBL/GenBank/DDBJ databases">
        <title>Diverse halophilic archaea isolated from saline environments.</title>
        <authorList>
            <person name="Cui H.-L."/>
        </authorList>
    </citation>
    <scope>NUCLEOTIDE SEQUENCE [LARGE SCALE GENOMIC DNA]</scope>
    <source>
        <strain evidence="3 4">XZYJT49</strain>
    </source>
</reference>
<keyword evidence="4" id="KW-1185">Reference proteome</keyword>
<dbReference type="GO" id="GO:0019509">
    <property type="term" value="P:L-methionine salvage from methylthioadenosine"/>
    <property type="evidence" value="ECO:0007669"/>
    <property type="project" value="TreeGrafter"/>
</dbReference>
<dbReference type="Proteomes" id="UP000830729">
    <property type="component" value="Chromosome"/>
</dbReference>
<dbReference type="Pfam" id="PF01008">
    <property type="entry name" value="IF-2B"/>
    <property type="match status" value="1"/>
</dbReference>
<dbReference type="KEGG" id="halx:M0R89_08675"/>
<dbReference type="AlphaFoldDB" id="A0A8U0HZ85"/>
<dbReference type="GO" id="GO:0046523">
    <property type="term" value="F:S-methyl-5-thioribose-1-phosphate isomerase activity"/>
    <property type="evidence" value="ECO:0007669"/>
    <property type="project" value="TreeGrafter"/>
</dbReference>
<gene>
    <name evidence="3" type="ORF">M0R89_08675</name>
</gene>
<evidence type="ECO:0000313" key="4">
    <source>
        <dbReference type="Proteomes" id="UP000830729"/>
    </source>
</evidence>
<dbReference type="GeneID" id="72185268"/>
<dbReference type="Gene3D" id="3.40.50.10470">
    <property type="entry name" value="Translation initiation factor eif-2b, domain 2"/>
    <property type="match status" value="1"/>
</dbReference>
<comment type="similarity">
    <text evidence="1">Belongs to the eIF-2B alpha/beta/delta subunits family.</text>
</comment>
<dbReference type="EMBL" id="CP096659">
    <property type="protein sequence ID" value="UPV76113.1"/>
    <property type="molecule type" value="Genomic_DNA"/>
</dbReference>
<evidence type="ECO:0000259" key="2">
    <source>
        <dbReference type="PROSITE" id="PS51462"/>
    </source>
</evidence>
<dbReference type="Pfam" id="PF00293">
    <property type="entry name" value="NUDIX"/>
    <property type="match status" value="1"/>
</dbReference>
<dbReference type="PANTHER" id="PTHR43475:SF3">
    <property type="entry name" value="TRANSLATION INITIATION FACTOR EIF-2B SUBUNIT FAMILY PROTEIN (AFU_ORTHOLOGUE AFUA_2G14290)"/>
    <property type="match status" value="1"/>
</dbReference>
<dbReference type="Gene3D" id="3.90.79.10">
    <property type="entry name" value="Nucleoside Triphosphate Pyrophosphohydrolase"/>
    <property type="match status" value="1"/>
</dbReference>
<dbReference type="InterPro" id="IPR015797">
    <property type="entry name" value="NUDIX_hydrolase-like_dom_sf"/>
</dbReference>
<proteinExistence type="inferred from homology"/>
<protein>
    <submittedName>
        <fullName evidence="3">NUDIX domain-containing protein</fullName>
    </submittedName>
</protein>
<sequence length="429" mass="45899">MDETHVVTCFLRNRGEVLLLRRSEEVGSYPGKWAGVAGHAEGDPDAAARAEIAEETGLLDACALAREGVTFEFEDEALGTRWVVHPYLFDCDRRDAETDWESAESEWVHPTEIRRRDTVPNLWASYSRVAPTVQQVADDADHGSAYLSVRALEVLRDRARSFAERASRRGASDDWPRLAAVAERLLDVRPSMAAVGNRVNRAMAEAEGDRSAAAVERAAREGIERAYRADEGAAENAADEIRGDRVLTLSRSGTVLDALPAARRVFVAESRPAREGVGVAEELAANGGNSEGSGPRVTLHTDAAISHVLATEDVDALVVGADAVLPDGRVVNKTGTRGAALAANREGVPVYAVAASDKVRTDDAVHLEDGDPEAVYDGDAGIEALNPTFDVTPASAVSEVITERGALDEQGVSAVATELRELSAWRDGE</sequence>
<dbReference type="InterPro" id="IPR000086">
    <property type="entry name" value="NUDIX_hydrolase_dom"/>
</dbReference>
<dbReference type="PROSITE" id="PS51462">
    <property type="entry name" value="NUDIX"/>
    <property type="match status" value="1"/>
</dbReference>
<dbReference type="RefSeq" id="WP_248652150.1">
    <property type="nucleotide sequence ID" value="NZ_CP096659.1"/>
</dbReference>
<evidence type="ECO:0000313" key="3">
    <source>
        <dbReference type="EMBL" id="UPV76113.1"/>
    </source>
</evidence>
<organism evidence="3 4">
    <name type="scientific">Halorussus limi</name>
    <dbReference type="NCBI Taxonomy" id="2938695"/>
    <lineage>
        <taxon>Archaea</taxon>
        <taxon>Methanobacteriati</taxon>
        <taxon>Methanobacteriota</taxon>
        <taxon>Stenosarchaea group</taxon>
        <taxon>Halobacteria</taxon>
        <taxon>Halobacteriales</taxon>
        <taxon>Haladaptataceae</taxon>
        <taxon>Halorussus</taxon>
    </lineage>
</organism>
<dbReference type="InterPro" id="IPR037171">
    <property type="entry name" value="NagB/RpiA_transferase-like"/>
</dbReference>
<name>A0A8U0HZ85_9EURY</name>
<dbReference type="InterPro" id="IPR042529">
    <property type="entry name" value="IF_2B-like_C"/>
</dbReference>
<dbReference type="InterPro" id="IPR000649">
    <property type="entry name" value="IF-2B-related"/>
</dbReference>